<sequence>MKNFITLIICCFSITVFSQKISGKVTYVVSMESFSKEKIDSISKKLKSKKVKMDKWMRDVFQNTPNVNAYLEFSNDESLYYVEDKMQNDGKPIFNVNRTFAGGDNRYYKNTKTNEYFNESSTFGELFLIEINSKKWKITQESKKIGRYLCFKAIDIESTSKKMKPVVWFTPELPVSFGPLKYNGLPGLVLLVELSKRTISASEIIINPKKEIVIKKPTKGKKMTAEESRKRGEAFWKSIKKQ</sequence>
<organism evidence="2 3">
    <name type="scientific">Polaribacter butkevichii</name>
    <dbReference type="NCBI Taxonomy" id="218490"/>
    <lineage>
        <taxon>Bacteria</taxon>
        <taxon>Pseudomonadati</taxon>
        <taxon>Bacteroidota</taxon>
        <taxon>Flavobacteriia</taxon>
        <taxon>Flavobacteriales</taxon>
        <taxon>Flavobacteriaceae</taxon>
    </lineage>
</organism>
<dbReference type="Proteomes" id="UP000247345">
    <property type="component" value="Unassembled WGS sequence"/>
</dbReference>
<reference evidence="2 3" key="1">
    <citation type="submission" date="2016-12" db="EMBL/GenBank/DDBJ databases">
        <title>Trade-off between light-utilization and light-protection in marine flavobacteria.</title>
        <authorList>
            <person name="Kumagai Y."/>
            <person name="Yoshizawa S."/>
            <person name="Kogure K."/>
            <person name="Iwasaki W."/>
        </authorList>
    </citation>
    <scope>NUCLEOTIDE SEQUENCE [LARGE SCALE GENOMIC DNA]</scope>
    <source>
        <strain evidence="2 3">KCTC 12100</strain>
    </source>
</reference>
<keyword evidence="3" id="KW-1185">Reference proteome</keyword>
<comment type="caution">
    <text evidence="2">The sequence shown here is derived from an EMBL/GenBank/DDBJ whole genome shotgun (WGS) entry which is preliminary data.</text>
</comment>
<name>A0A2P6C7A4_9FLAO</name>
<gene>
    <name evidence="2" type="ORF">BTO14_12195</name>
</gene>
<dbReference type="EMBL" id="MSCK01000002">
    <property type="protein sequence ID" value="PQJ68803.1"/>
    <property type="molecule type" value="Genomic_DNA"/>
</dbReference>
<evidence type="ECO:0000256" key="1">
    <source>
        <dbReference type="SAM" id="MobiDB-lite"/>
    </source>
</evidence>
<accession>A0A2P6C7A4</accession>
<evidence type="ECO:0000313" key="3">
    <source>
        <dbReference type="Proteomes" id="UP000247345"/>
    </source>
</evidence>
<protein>
    <recommendedName>
        <fullName evidence="4">GLPGLI family protein</fullName>
    </recommendedName>
</protein>
<dbReference type="Pfam" id="PF09697">
    <property type="entry name" value="Porph_ging"/>
    <property type="match status" value="1"/>
</dbReference>
<evidence type="ECO:0000313" key="2">
    <source>
        <dbReference type="EMBL" id="PQJ68803.1"/>
    </source>
</evidence>
<feature type="compositionally biased region" description="Basic and acidic residues" evidence="1">
    <location>
        <begin position="223"/>
        <end position="234"/>
    </location>
</feature>
<dbReference type="OrthoDB" id="713598at2"/>
<proteinExistence type="predicted"/>
<dbReference type="RefSeq" id="WP_105049745.1">
    <property type="nucleotide sequence ID" value="NZ_CP150661.1"/>
</dbReference>
<feature type="region of interest" description="Disordered" evidence="1">
    <location>
        <begin position="217"/>
        <end position="242"/>
    </location>
</feature>
<dbReference type="InterPro" id="IPR005901">
    <property type="entry name" value="GLPGLI"/>
</dbReference>
<dbReference type="NCBIfam" id="TIGR01200">
    <property type="entry name" value="GLPGLI"/>
    <property type="match status" value="1"/>
</dbReference>
<dbReference type="AlphaFoldDB" id="A0A2P6C7A4"/>
<evidence type="ECO:0008006" key="4">
    <source>
        <dbReference type="Google" id="ProtNLM"/>
    </source>
</evidence>